<dbReference type="EMBL" id="CP003696">
    <property type="protein sequence ID" value="AGP29877.1"/>
    <property type="molecule type" value="Genomic_DNA"/>
</dbReference>
<evidence type="ECO:0000313" key="3">
    <source>
        <dbReference type="EMBL" id="AGP29877.1"/>
    </source>
</evidence>
<sequence>MTGDWVDGEDLTGPGVLDGLGGLEATEPGGEGGLVLDIGGTSYGLPVSDVSGPDIAEISVTLTDDRGMAICADADGDGHVDHLKVVGFDGSWSAWERSLDPGVDPGAGPGIPPDTPTGPTNNWTIAGWECVERGQWG</sequence>
<gene>
    <name evidence="3" type="ORF">A606_01110</name>
</gene>
<dbReference type="Pfam" id="PF20615">
    <property type="entry name" value="DUF6802"/>
    <property type="match status" value="1"/>
</dbReference>
<evidence type="ECO:0000313" key="4">
    <source>
        <dbReference type="Proteomes" id="UP000014809"/>
    </source>
</evidence>
<feature type="region of interest" description="Disordered" evidence="1">
    <location>
        <begin position="1"/>
        <end position="32"/>
    </location>
</feature>
<keyword evidence="4" id="KW-1185">Reference proteome</keyword>
<feature type="domain" description="DUF6802" evidence="2">
    <location>
        <begin position="39"/>
        <end position="97"/>
    </location>
</feature>
<dbReference type="Proteomes" id="UP000014809">
    <property type="component" value="Chromosome"/>
</dbReference>
<dbReference type="HOGENOM" id="CLU_1977816_0_0_11"/>
<dbReference type="AlphaFoldDB" id="S4X9T1"/>
<dbReference type="PATRIC" id="fig|1200352.3.peg.221"/>
<protein>
    <recommendedName>
        <fullName evidence="2">DUF6802 domain-containing protein</fullName>
    </recommendedName>
</protein>
<name>S4X9T1_9CORY</name>
<accession>S4X9T1</accession>
<evidence type="ECO:0000256" key="1">
    <source>
        <dbReference type="SAM" id="MobiDB-lite"/>
    </source>
</evidence>
<dbReference type="STRING" id="1200352.A606_01110"/>
<organism evidence="3 4">
    <name type="scientific">Corynebacterium terpenotabidum Y-11</name>
    <dbReference type="NCBI Taxonomy" id="1200352"/>
    <lineage>
        <taxon>Bacteria</taxon>
        <taxon>Bacillati</taxon>
        <taxon>Actinomycetota</taxon>
        <taxon>Actinomycetes</taxon>
        <taxon>Mycobacteriales</taxon>
        <taxon>Corynebacteriaceae</taxon>
        <taxon>Corynebacterium</taxon>
    </lineage>
</organism>
<dbReference type="KEGG" id="cter:A606_01110"/>
<feature type="region of interest" description="Disordered" evidence="1">
    <location>
        <begin position="99"/>
        <end position="121"/>
    </location>
</feature>
<proteinExistence type="predicted"/>
<evidence type="ECO:0000259" key="2">
    <source>
        <dbReference type="Pfam" id="PF20615"/>
    </source>
</evidence>
<dbReference type="InterPro" id="IPR046543">
    <property type="entry name" value="DUF6802"/>
</dbReference>
<reference evidence="3 4" key="1">
    <citation type="submission" date="2012-06" db="EMBL/GenBank/DDBJ databases">
        <title>Complete genome sequence of Corynebacterium terpenotabidum Y-11 (=DSM 44721).</title>
        <authorList>
            <person name="Ruckert C."/>
            <person name="Albersmeier A."/>
            <person name="Al-Dilaimi A."/>
            <person name="Szczepanowski R."/>
            <person name="Kalinowski J."/>
        </authorList>
    </citation>
    <scope>NUCLEOTIDE SEQUENCE [LARGE SCALE GENOMIC DNA]</scope>
    <source>
        <strain evidence="3 4">Y-11</strain>
    </source>
</reference>
<feature type="compositionally biased region" description="Acidic residues" evidence="1">
    <location>
        <begin position="1"/>
        <end position="10"/>
    </location>
</feature>
<dbReference type="eggNOG" id="ENOG5032DVV">
    <property type="taxonomic scope" value="Bacteria"/>
</dbReference>
<dbReference type="RefSeq" id="WP_020440242.1">
    <property type="nucleotide sequence ID" value="NC_021663.1"/>
</dbReference>